<keyword evidence="2" id="KW-0012">Acyltransferase</keyword>
<evidence type="ECO:0000256" key="3">
    <source>
        <dbReference type="ARBA" id="ARBA00038502"/>
    </source>
</evidence>
<comment type="similarity">
    <text evidence="3">Belongs to the acetyltransferase family. RimJ subfamily.</text>
</comment>
<dbReference type="Proteomes" id="UP000612282">
    <property type="component" value="Unassembled WGS sequence"/>
</dbReference>
<evidence type="ECO:0000256" key="1">
    <source>
        <dbReference type="ARBA" id="ARBA00022679"/>
    </source>
</evidence>
<gene>
    <name evidence="5" type="ORF">Aco03nite_063580</name>
</gene>
<dbReference type="PANTHER" id="PTHR43792:SF8">
    <property type="entry name" value="[RIBOSOMAL PROTEIN US5]-ALANINE N-ACETYLTRANSFERASE"/>
    <property type="match status" value="1"/>
</dbReference>
<dbReference type="Pfam" id="PF13302">
    <property type="entry name" value="Acetyltransf_3"/>
    <property type="match status" value="1"/>
</dbReference>
<reference evidence="5 6" key="1">
    <citation type="submission" date="2021-01" db="EMBL/GenBank/DDBJ databases">
        <title>Whole genome shotgun sequence of Actinoplanes couchii NBRC 106145.</title>
        <authorList>
            <person name="Komaki H."/>
            <person name="Tamura T."/>
        </authorList>
    </citation>
    <scope>NUCLEOTIDE SEQUENCE [LARGE SCALE GENOMIC DNA]</scope>
    <source>
        <strain evidence="5 6">NBRC 106145</strain>
    </source>
</reference>
<organism evidence="5 6">
    <name type="scientific">Actinoplanes couchii</name>
    <dbReference type="NCBI Taxonomy" id="403638"/>
    <lineage>
        <taxon>Bacteria</taxon>
        <taxon>Bacillati</taxon>
        <taxon>Actinomycetota</taxon>
        <taxon>Actinomycetes</taxon>
        <taxon>Micromonosporales</taxon>
        <taxon>Micromonosporaceae</taxon>
        <taxon>Actinoplanes</taxon>
    </lineage>
</organism>
<accession>A0ABQ3XHH7</accession>
<dbReference type="EMBL" id="BOMG01000078">
    <property type="protein sequence ID" value="GID57954.1"/>
    <property type="molecule type" value="Genomic_DNA"/>
</dbReference>
<protein>
    <submittedName>
        <fullName evidence="5">N-acetyltransferase</fullName>
    </submittedName>
</protein>
<dbReference type="InterPro" id="IPR016181">
    <property type="entry name" value="Acyl_CoA_acyltransferase"/>
</dbReference>
<proteinExistence type="inferred from homology"/>
<name>A0ABQ3XHH7_9ACTN</name>
<evidence type="ECO:0000256" key="2">
    <source>
        <dbReference type="ARBA" id="ARBA00023315"/>
    </source>
</evidence>
<dbReference type="SUPFAM" id="SSF55729">
    <property type="entry name" value="Acyl-CoA N-acyltransferases (Nat)"/>
    <property type="match status" value="1"/>
</dbReference>
<comment type="caution">
    <text evidence="5">The sequence shown here is derived from an EMBL/GenBank/DDBJ whole genome shotgun (WGS) entry which is preliminary data.</text>
</comment>
<sequence length="175" mass="19253">MEPPEMINAGALVLKRWELAWAEELTAAVRESLPELKPFLPWAADDYELASARAYLADSDQRWEKGTDFQYAVFTTIGDLIGSIGLHTRRGPDTMEIGYWLRTPFAGRGHTTAAVRTLTRVVSALPGITKVAIVHDVRNLASGRVAEKAGFTEAARRVTEAGDTEIIRERPAGDC</sequence>
<dbReference type="RefSeq" id="WP_203801371.1">
    <property type="nucleotide sequence ID" value="NZ_BAAAQE010000111.1"/>
</dbReference>
<evidence type="ECO:0000313" key="6">
    <source>
        <dbReference type="Proteomes" id="UP000612282"/>
    </source>
</evidence>
<dbReference type="InterPro" id="IPR051531">
    <property type="entry name" value="N-acetyltransferase"/>
</dbReference>
<evidence type="ECO:0000259" key="4">
    <source>
        <dbReference type="PROSITE" id="PS51186"/>
    </source>
</evidence>
<dbReference type="InterPro" id="IPR000182">
    <property type="entry name" value="GNAT_dom"/>
</dbReference>
<keyword evidence="6" id="KW-1185">Reference proteome</keyword>
<evidence type="ECO:0000313" key="5">
    <source>
        <dbReference type="EMBL" id="GID57954.1"/>
    </source>
</evidence>
<dbReference type="Gene3D" id="3.40.630.30">
    <property type="match status" value="1"/>
</dbReference>
<feature type="domain" description="N-acetyltransferase" evidence="4">
    <location>
        <begin position="23"/>
        <end position="173"/>
    </location>
</feature>
<dbReference type="PANTHER" id="PTHR43792">
    <property type="entry name" value="GNAT FAMILY, PUTATIVE (AFU_ORTHOLOGUE AFUA_3G00765)-RELATED-RELATED"/>
    <property type="match status" value="1"/>
</dbReference>
<keyword evidence="1" id="KW-0808">Transferase</keyword>
<dbReference type="PROSITE" id="PS51186">
    <property type="entry name" value="GNAT"/>
    <property type="match status" value="1"/>
</dbReference>